<dbReference type="OrthoDB" id="9998495at2759"/>
<dbReference type="EMBL" id="NJET01000194">
    <property type="protein sequence ID" value="PHH59597.1"/>
    <property type="molecule type" value="Genomic_DNA"/>
</dbReference>
<dbReference type="PANTHER" id="PTHR34846:SF11">
    <property type="entry name" value="4-CARBOXYMUCONOLACTONE DECARBOXYLASE FAMILY PROTEIN (AFU_ORTHOLOGUE AFUA_6G11590)"/>
    <property type="match status" value="1"/>
</dbReference>
<comment type="caution">
    <text evidence="1">The sequence shown here is derived from an EMBL/GenBank/DDBJ whole genome shotgun (WGS) entry which is preliminary data.</text>
</comment>
<accession>A0A2C5XT06</accession>
<name>A0A2C5XT06_9HYPO</name>
<evidence type="ECO:0000313" key="1">
    <source>
        <dbReference type="EMBL" id="PHH59597.1"/>
    </source>
</evidence>
<dbReference type="InterPro" id="IPR029032">
    <property type="entry name" value="AhpD-like"/>
</dbReference>
<keyword evidence="2" id="KW-1185">Reference proteome</keyword>
<dbReference type="Gene3D" id="1.20.1290.10">
    <property type="entry name" value="AhpD-like"/>
    <property type="match status" value="1"/>
</dbReference>
<proteinExistence type="predicted"/>
<sequence length="135" mass="14647">MRLPYVSDPPAVSSAEDAAIVQRTKDRRAPRPLQPLDLTLLHSTAITDGWNSFIGACRQRTSLSPDWAALVYADEMTRNVKVNDETFALVKGVFNNQEVVEITAIAAAYNCVSRFLVALNVGERNGTGPGKKSAA</sequence>
<evidence type="ECO:0000313" key="2">
    <source>
        <dbReference type="Proteomes" id="UP000226192"/>
    </source>
</evidence>
<dbReference type="SUPFAM" id="SSF69118">
    <property type="entry name" value="AhpD-like"/>
    <property type="match status" value="1"/>
</dbReference>
<dbReference type="Proteomes" id="UP000226192">
    <property type="component" value="Unassembled WGS sequence"/>
</dbReference>
<organism evidence="1 2">
    <name type="scientific">Ophiocordyceps australis</name>
    <dbReference type="NCBI Taxonomy" id="1399860"/>
    <lineage>
        <taxon>Eukaryota</taxon>
        <taxon>Fungi</taxon>
        <taxon>Dikarya</taxon>
        <taxon>Ascomycota</taxon>
        <taxon>Pezizomycotina</taxon>
        <taxon>Sordariomycetes</taxon>
        <taxon>Hypocreomycetidae</taxon>
        <taxon>Hypocreales</taxon>
        <taxon>Ophiocordycipitaceae</taxon>
        <taxon>Ophiocordyceps</taxon>
    </lineage>
</organism>
<evidence type="ECO:0008006" key="3">
    <source>
        <dbReference type="Google" id="ProtNLM"/>
    </source>
</evidence>
<dbReference type="PANTHER" id="PTHR34846">
    <property type="entry name" value="4-CARBOXYMUCONOLACTONE DECARBOXYLASE FAMILY PROTEIN (AFU_ORTHOLOGUE AFUA_6G11590)"/>
    <property type="match status" value="1"/>
</dbReference>
<reference evidence="1 2" key="1">
    <citation type="submission" date="2017-06" db="EMBL/GenBank/DDBJ databases">
        <title>Ant-infecting Ophiocordyceps genomes reveal a high diversity of potential behavioral manipulation genes and a possible major role for enterotoxins.</title>
        <authorList>
            <person name="De Bekker C."/>
            <person name="Evans H.C."/>
            <person name="Brachmann A."/>
            <person name="Hughes D.P."/>
        </authorList>
    </citation>
    <scope>NUCLEOTIDE SEQUENCE [LARGE SCALE GENOMIC DNA]</scope>
    <source>
        <strain evidence="1 2">Map64</strain>
    </source>
</reference>
<dbReference type="AlphaFoldDB" id="A0A2C5XT06"/>
<gene>
    <name evidence="1" type="ORF">CDD81_2835</name>
</gene>
<protein>
    <recommendedName>
        <fullName evidence="3">Carboxymuconolactone decarboxylase-like domain-containing protein</fullName>
    </recommendedName>
</protein>